<dbReference type="EMBL" id="JAUKVY010000009">
    <property type="protein sequence ID" value="MDO1533601.1"/>
    <property type="molecule type" value="Genomic_DNA"/>
</dbReference>
<sequence>MAVTETTSTLRPNTRTAHAAHAGRFELWFGSLFNQGRGFAFACDAEGRVSIEGLSVRGRRNYLFARAMVGREFATPSVRTATISLHS</sequence>
<accession>A0ABT8S853</accession>
<evidence type="ECO:0000313" key="1">
    <source>
        <dbReference type="EMBL" id="MDO1533601.1"/>
    </source>
</evidence>
<keyword evidence="2" id="KW-1185">Reference proteome</keyword>
<protein>
    <submittedName>
        <fullName evidence="1">Uncharacterized protein</fullName>
    </submittedName>
</protein>
<gene>
    <name evidence="1" type="ORF">Q2T77_14995</name>
</gene>
<organism evidence="1 2">
    <name type="scientific">Variovorax ginsengisoli</name>
    <dbReference type="NCBI Taxonomy" id="363844"/>
    <lineage>
        <taxon>Bacteria</taxon>
        <taxon>Pseudomonadati</taxon>
        <taxon>Pseudomonadota</taxon>
        <taxon>Betaproteobacteria</taxon>
        <taxon>Burkholderiales</taxon>
        <taxon>Comamonadaceae</taxon>
        <taxon>Variovorax</taxon>
    </lineage>
</organism>
<evidence type="ECO:0000313" key="2">
    <source>
        <dbReference type="Proteomes" id="UP001169027"/>
    </source>
</evidence>
<comment type="caution">
    <text evidence="1">The sequence shown here is derived from an EMBL/GenBank/DDBJ whole genome shotgun (WGS) entry which is preliminary data.</text>
</comment>
<reference evidence="1" key="1">
    <citation type="submission" date="2023-06" db="EMBL/GenBank/DDBJ databases">
        <authorList>
            <person name="Jiang Y."/>
            <person name="Liu Q."/>
        </authorList>
    </citation>
    <scope>NUCLEOTIDE SEQUENCE</scope>
    <source>
        <strain evidence="1">CGMCC 1.12090</strain>
    </source>
</reference>
<dbReference type="Proteomes" id="UP001169027">
    <property type="component" value="Unassembled WGS sequence"/>
</dbReference>
<name>A0ABT8S853_9BURK</name>
<proteinExistence type="predicted"/>